<name>A0A135YUM0_9FIRM</name>
<feature type="domain" description="GP-PDE" evidence="2">
    <location>
        <begin position="341"/>
        <end position="569"/>
    </location>
</feature>
<comment type="caution">
    <text evidence="3">The sequence shown here is derived from an EMBL/GenBank/DDBJ whole genome shotgun (WGS) entry which is preliminary data.</text>
</comment>
<gene>
    <name evidence="3" type="ORF">HMPREF3195_00854</name>
</gene>
<dbReference type="Gene3D" id="3.20.20.190">
    <property type="entry name" value="Phosphatidylinositol (PI) phosphodiesterase"/>
    <property type="match status" value="1"/>
</dbReference>
<keyword evidence="1" id="KW-0472">Membrane</keyword>
<dbReference type="Pfam" id="PF10110">
    <property type="entry name" value="GPDPase_memb"/>
    <property type="match status" value="1"/>
</dbReference>
<feature type="transmembrane region" description="Helical" evidence="1">
    <location>
        <begin position="21"/>
        <end position="42"/>
    </location>
</feature>
<dbReference type="RefSeq" id="WP_061101772.1">
    <property type="nucleotide sequence ID" value="NZ_KQ961803.1"/>
</dbReference>
<feature type="transmembrane region" description="Helical" evidence="1">
    <location>
        <begin position="268"/>
        <end position="291"/>
    </location>
</feature>
<dbReference type="AlphaFoldDB" id="A0A135YUM0"/>
<evidence type="ECO:0000313" key="3">
    <source>
        <dbReference type="EMBL" id="KXI13096.1"/>
    </source>
</evidence>
<dbReference type="CDD" id="cd08579">
    <property type="entry name" value="GDPD_memb_like"/>
    <property type="match status" value="1"/>
</dbReference>
<accession>A0A135YUM0</accession>
<dbReference type="PANTHER" id="PTHR46211:SF8">
    <property type="entry name" value="PHOSPHODIESTERASE"/>
    <property type="match status" value="1"/>
</dbReference>
<dbReference type="PANTHER" id="PTHR46211">
    <property type="entry name" value="GLYCEROPHOSPHORYL DIESTER PHOSPHODIESTERASE"/>
    <property type="match status" value="1"/>
</dbReference>
<evidence type="ECO:0000313" key="4">
    <source>
        <dbReference type="Proteomes" id="UP000070326"/>
    </source>
</evidence>
<keyword evidence="1" id="KW-0812">Transmembrane</keyword>
<feature type="transmembrane region" description="Helical" evidence="1">
    <location>
        <begin position="218"/>
        <end position="248"/>
    </location>
</feature>
<keyword evidence="1" id="KW-1133">Transmembrane helix</keyword>
<dbReference type="eggNOG" id="COG0584">
    <property type="taxonomic scope" value="Bacteria"/>
</dbReference>
<dbReference type="STRING" id="1261.HMPREF3195_00854"/>
<feature type="transmembrane region" description="Helical" evidence="1">
    <location>
        <begin position="120"/>
        <end position="139"/>
    </location>
</feature>
<dbReference type="SUPFAM" id="SSF51695">
    <property type="entry name" value="PLC-like phosphodiesterases"/>
    <property type="match status" value="1"/>
</dbReference>
<dbReference type="GO" id="GO:0008081">
    <property type="term" value="F:phosphoric diester hydrolase activity"/>
    <property type="evidence" value="ECO:0007669"/>
    <property type="project" value="InterPro"/>
</dbReference>
<dbReference type="EMBL" id="LSQZ01000033">
    <property type="protein sequence ID" value="KXI13096.1"/>
    <property type="molecule type" value="Genomic_DNA"/>
</dbReference>
<dbReference type="PATRIC" id="fig|1261.5.peg.860"/>
<feature type="transmembrane region" description="Helical" evidence="1">
    <location>
        <begin position="312"/>
        <end position="330"/>
    </location>
</feature>
<dbReference type="Pfam" id="PF03009">
    <property type="entry name" value="GDPD"/>
    <property type="match status" value="1"/>
</dbReference>
<evidence type="ECO:0000256" key="1">
    <source>
        <dbReference type="SAM" id="Phobius"/>
    </source>
</evidence>
<dbReference type="InterPro" id="IPR017946">
    <property type="entry name" value="PLC-like_Pdiesterase_TIM-brl"/>
</dbReference>
<dbReference type="InterPro" id="IPR018476">
    <property type="entry name" value="GlyceroP-diester-Pdiesterase_M"/>
</dbReference>
<dbReference type="Proteomes" id="UP000070326">
    <property type="component" value="Unassembled WGS sequence"/>
</dbReference>
<protein>
    <submittedName>
        <fullName evidence="3">Glycerophosphodiester phosphodiesterase family protein</fullName>
    </submittedName>
</protein>
<feature type="transmembrane region" description="Helical" evidence="1">
    <location>
        <begin position="76"/>
        <end position="99"/>
    </location>
</feature>
<sequence length="589" mass="67422">MEEGVFRILSRTWRSIYRNKFDYLINASVLQLIMTSIGTYLLSEIFNLVLASSRQTNINMDNIGVLVKNPISLVMVAVYLLFFALLITIEFSVMCMMVYGKQNNKYYSIKSALLIASKRFKGLIGVSFIFFIGYLLVTIPTANTGMMSILTEKLYIPKFITDEILKMGWGRFFIPMISLVFIYINFRLIFSIPILLIKGKDFRTCLFESWKLTRKKKLKLATTMALFEVPLSLANLLFYAGIVTVLSMVDPQGKDLVSEAIFLSATKLGIFFFLVMTKIGILEIIISIISGGQDLSEDIDTISQEERKKSKLLISSLVVVSISSIVVNGFRLSLWDINKDMETIAHRGCVGYGAENSIEALEGAKRVGVDYAEMDVQMTKDHKFVVVHEFNLKRLTGKKLYVKDMYYKDIVGIKIRDHGFTGNIVSFEKYVKKAKELNIKLLVELKPNGGEPKNYADLFIKEVDRLGIRKEYKYMSLSKSLMEEINKKAPEMETGHVIPLQIGGFSDEDVDFFVIEDFSYRNRYVEEAKLMGKDVYVWTINDEGKMNQYLQRPVDGIITDEASIFLNIKRDYMKNNTYFDRLARIIEAS</sequence>
<dbReference type="GO" id="GO:0006629">
    <property type="term" value="P:lipid metabolic process"/>
    <property type="evidence" value="ECO:0007669"/>
    <property type="project" value="InterPro"/>
</dbReference>
<dbReference type="PROSITE" id="PS51704">
    <property type="entry name" value="GP_PDE"/>
    <property type="match status" value="1"/>
</dbReference>
<dbReference type="eggNOG" id="COG4781">
    <property type="taxonomic scope" value="Bacteria"/>
</dbReference>
<dbReference type="InterPro" id="IPR030395">
    <property type="entry name" value="GP_PDE_dom"/>
</dbReference>
<reference evidence="3 4" key="1">
    <citation type="submission" date="2016-02" db="EMBL/GenBank/DDBJ databases">
        <authorList>
            <person name="Wen L."/>
            <person name="He K."/>
            <person name="Yang H."/>
        </authorList>
    </citation>
    <scope>NUCLEOTIDE SEQUENCE [LARGE SCALE GENOMIC DNA]</scope>
    <source>
        <strain evidence="3 4">MJR8628A</strain>
    </source>
</reference>
<feature type="transmembrane region" description="Helical" evidence="1">
    <location>
        <begin position="172"/>
        <end position="197"/>
    </location>
</feature>
<evidence type="ECO:0000259" key="2">
    <source>
        <dbReference type="PROSITE" id="PS51704"/>
    </source>
</evidence>
<proteinExistence type="predicted"/>
<organism evidence="3 4">
    <name type="scientific">Peptostreptococcus anaerobius</name>
    <dbReference type="NCBI Taxonomy" id="1261"/>
    <lineage>
        <taxon>Bacteria</taxon>
        <taxon>Bacillati</taxon>
        <taxon>Bacillota</taxon>
        <taxon>Clostridia</taxon>
        <taxon>Peptostreptococcales</taxon>
        <taxon>Peptostreptococcaceae</taxon>
        <taxon>Peptostreptococcus</taxon>
    </lineage>
</organism>